<feature type="region of interest" description="Disordered" evidence="1">
    <location>
        <begin position="1"/>
        <end position="30"/>
    </location>
</feature>
<reference evidence="2 3" key="2">
    <citation type="submission" date="2020-03" db="EMBL/GenBank/DDBJ databases">
        <authorList>
            <person name="Ichikawa N."/>
            <person name="Kimura A."/>
            <person name="Kitahashi Y."/>
            <person name="Uohara A."/>
        </authorList>
    </citation>
    <scope>NUCLEOTIDE SEQUENCE [LARGE SCALE GENOMIC DNA]</scope>
    <source>
        <strain evidence="2 3">NBRC 108638</strain>
    </source>
</reference>
<organism evidence="2 3">
    <name type="scientific">Phytohabitans rumicis</name>
    <dbReference type="NCBI Taxonomy" id="1076125"/>
    <lineage>
        <taxon>Bacteria</taxon>
        <taxon>Bacillati</taxon>
        <taxon>Actinomycetota</taxon>
        <taxon>Actinomycetes</taxon>
        <taxon>Micromonosporales</taxon>
        <taxon>Micromonosporaceae</taxon>
    </lineage>
</organism>
<gene>
    <name evidence="2" type="ORF">Prum_043610</name>
</gene>
<name>A0A6V8L7V4_9ACTN</name>
<dbReference type="EMBL" id="BLPG01000001">
    <property type="protein sequence ID" value="GFJ90719.1"/>
    <property type="molecule type" value="Genomic_DNA"/>
</dbReference>
<evidence type="ECO:0000313" key="3">
    <source>
        <dbReference type="Proteomes" id="UP000482960"/>
    </source>
</evidence>
<evidence type="ECO:0000313" key="2">
    <source>
        <dbReference type="EMBL" id="GFJ90719.1"/>
    </source>
</evidence>
<comment type="caution">
    <text evidence="2">The sequence shown here is derived from an EMBL/GenBank/DDBJ whole genome shotgun (WGS) entry which is preliminary data.</text>
</comment>
<protein>
    <submittedName>
        <fullName evidence="2">Uncharacterized protein</fullName>
    </submittedName>
</protein>
<evidence type="ECO:0000256" key="1">
    <source>
        <dbReference type="SAM" id="MobiDB-lite"/>
    </source>
</evidence>
<reference evidence="2 3" key="1">
    <citation type="submission" date="2020-03" db="EMBL/GenBank/DDBJ databases">
        <title>Whole genome shotgun sequence of Phytohabitans rumicis NBRC 108638.</title>
        <authorList>
            <person name="Komaki H."/>
            <person name="Tamura T."/>
        </authorList>
    </citation>
    <scope>NUCLEOTIDE SEQUENCE [LARGE SCALE GENOMIC DNA]</scope>
    <source>
        <strain evidence="2 3">NBRC 108638</strain>
    </source>
</reference>
<sequence length="73" mass="7526">MFGLGQHGLAGPLRTPGGHHPVGERFGVPADGRQRGAQLVRDGQQELPLPALAGGQGGGQVVQRVREVGGLLR</sequence>
<keyword evidence="3" id="KW-1185">Reference proteome</keyword>
<accession>A0A6V8L7V4</accession>
<dbReference type="AlphaFoldDB" id="A0A6V8L7V4"/>
<proteinExistence type="predicted"/>
<dbReference type="Proteomes" id="UP000482960">
    <property type="component" value="Unassembled WGS sequence"/>
</dbReference>